<protein>
    <submittedName>
        <fullName evidence="1">Uncharacterized protein</fullName>
    </submittedName>
</protein>
<comment type="caution">
    <text evidence="1">The sequence shown here is derived from an EMBL/GenBank/DDBJ whole genome shotgun (WGS) entry which is preliminary data.</text>
</comment>
<evidence type="ECO:0000313" key="2">
    <source>
        <dbReference type="Proteomes" id="UP001145114"/>
    </source>
</evidence>
<proteinExistence type="predicted"/>
<reference evidence="1" key="1">
    <citation type="submission" date="2022-06" db="EMBL/GenBank/DDBJ databases">
        <title>Phylogenomic reconstructions and comparative analyses of Kickxellomycotina fungi.</title>
        <authorList>
            <person name="Reynolds N.K."/>
            <person name="Stajich J.E."/>
            <person name="Barry K."/>
            <person name="Grigoriev I.V."/>
            <person name="Crous P."/>
            <person name="Smith M.E."/>
        </authorList>
    </citation>
    <scope>NUCLEOTIDE SEQUENCE</scope>
    <source>
        <strain evidence="1">RSA 2271</strain>
    </source>
</reference>
<gene>
    <name evidence="1" type="ORF">EV182_003841</name>
</gene>
<feature type="non-terminal residue" evidence="1">
    <location>
        <position position="714"/>
    </location>
</feature>
<evidence type="ECO:0000313" key="1">
    <source>
        <dbReference type="EMBL" id="KAJ1674158.1"/>
    </source>
</evidence>
<organism evidence="1 2">
    <name type="scientific">Spiromyces aspiralis</name>
    <dbReference type="NCBI Taxonomy" id="68401"/>
    <lineage>
        <taxon>Eukaryota</taxon>
        <taxon>Fungi</taxon>
        <taxon>Fungi incertae sedis</taxon>
        <taxon>Zoopagomycota</taxon>
        <taxon>Kickxellomycotina</taxon>
        <taxon>Kickxellomycetes</taxon>
        <taxon>Kickxellales</taxon>
        <taxon>Kickxellaceae</taxon>
        <taxon>Spiromyces</taxon>
    </lineage>
</organism>
<name>A0ACC1HC69_9FUNG</name>
<accession>A0ACC1HC69</accession>
<dbReference type="EMBL" id="JAMZIH010006210">
    <property type="protein sequence ID" value="KAJ1674158.1"/>
    <property type="molecule type" value="Genomic_DNA"/>
</dbReference>
<sequence>MNKSENQGHPDDGSDENNVVWSRPTKELYFLIAHYLKGGPLDAVSQNIQKELEANPDILPQRHDWKGNLHRRSYDEMVRGHPHILGSHLEGLLKRLMCPDPVSPKDVTTSGSLLGRIQPKLPGGPGSSGSMPALLRLRQARQGRALCRSNRLPLSVAQEFRELVRCNGHKYPTYCVIFDRTGRRMITGSDDYLIKIWCTQTGRLINTFRGHQNVITEISLNSENTLLASSSTDGTVRVWDLQSAEPKAVLPVNLNSSKRNVAGVRFSPAAIPQIRYLASMCDDGNCRLYRWDRESMSFDNDPIVIDGRLGIRDAITCFTFNTTGSCFAFSTKTGYVCIYSTIQPPDTWDMSVLVSHVRTAWRRDGGNGLAAPQWQSERWGAPKLIHRFYAHDASISTLSYNHDGTALLTGAEDGTVKIWRFNSSIKQWKCMHMDIKEPISSVRAPVQERQRGQQTQDGSPTDLAAPTVDMQELSIGDSALPSAATGDNGPGAGPSTDRPIIERVETNMVVWTCDDFRVLASNNLGTIFAFDANTGRLLWKNRVHELCEVYVLAAHPTDPRLAFSGGYDNKVAMLSTESGQILREFKLREQVFDGAFSDDGLMFAVAGDTGAAQLFGLSNSITDYEMARKMPEQVFPSDYMATVLDANLNVIDEYTQISPHLMPHGPLMDFDGREYSIPADPTFGMDIEYGVDPGIFATEELNSITALCDELSSD</sequence>
<keyword evidence="2" id="KW-1185">Reference proteome</keyword>
<dbReference type="Proteomes" id="UP001145114">
    <property type="component" value="Unassembled WGS sequence"/>
</dbReference>